<dbReference type="EMBL" id="JAACYS010000144">
    <property type="protein sequence ID" value="NCU19115.1"/>
    <property type="molecule type" value="Genomic_DNA"/>
</dbReference>
<protein>
    <submittedName>
        <fullName evidence="1">Uncharacterized protein</fullName>
    </submittedName>
</protein>
<proteinExistence type="predicted"/>
<accession>A0ABX0A6R5</accession>
<sequence>MDYRQFKIIEQYFRLGELIEKNHKKLSSLAKIKHGYLSLGDLKIIQEELSSFGFDSSDHVELNELYTSIMDEIKEFNEARKELKEMCLEINVDIDKIVCEKQYHENILTNTYSH</sequence>
<evidence type="ECO:0000313" key="2">
    <source>
        <dbReference type="Proteomes" id="UP000743899"/>
    </source>
</evidence>
<name>A0ABX0A6R5_9BACI</name>
<dbReference type="RefSeq" id="WP_161921932.1">
    <property type="nucleotide sequence ID" value="NZ_JAACYS010000144.1"/>
</dbReference>
<comment type="caution">
    <text evidence="1">The sequence shown here is derived from an EMBL/GenBank/DDBJ whole genome shotgun (WGS) entry which is preliminary data.</text>
</comment>
<organism evidence="1 2">
    <name type="scientific">Pallidibacillus pasinlerensis</name>
    <dbReference type="NCBI Taxonomy" id="2703818"/>
    <lineage>
        <taxon>Bacteria</taxon>
        <taxon>Bacillati</taxon>
        <taxon>Bacillota</taxon>
        <taxon>Bacilli</taxon>
        <taxon>Bacillales</taxon>
        <taxon>Bacillaceae</taxon>
        <taxon>Pallidibacillus</taxon>
    </lineage>
</organism>
<gene>
    <name evidence="1" type="ORF">GW534_15815</name>
</gene>
<reference evidence="1 2" key="1">
    <citation type="submission" date="2020-01" db="EMBL/GenBank/DDBJ databases">
        <title>A novel Bacillus sp. from Pasinler.</title>
        <authorList>
            <person name="Adiguzel A."/>
            <person name="Ay H."/>
            <person name="Baltaci M.O."/>
        </authorList>
    </citation>
    <scope>NUCLEOTIDE SEQUENCE [LARGE SCALE GENOMIC DNA]</scope>
    <source>
        <strain evidence="1 2">P1</strain>
    </source>
</reference>
<dbReference type="Proteomes" id="UP000743899">
    <property type="component" value="Unassembled WGS sequence"/>
</dbReference>
<keyword evidence="2" id="KW-1185">Reference proteome</keyword>
<evidence type="ECO:0000313" key="1">
    <source>
        <dbReference type="EMBL" id="NCU19115.1"/>
    </source>
</evidence>